<keyword evidence="2 4" id="KW-0560">Oxidoreductase</keyword>
<name>A0A2I1RCC7_9ACTN</name>
<feature type="domain" description="Aldehyde dehydrogenase" evidence="5">
    <location>
        <begin position="21"/>
        <end position="480"/>
    </location>
</feature>
<dbReference type="PROSITE" id="PS00687">
    <property type="entry name" value="ALDEHYDE_DEHYDR_GLU"/>
    <property type="match status" value="1"/>
</dbReference>
<evidence type="ECO:0000259" key="5">
    <source>
        <dbReference type="Pfam" id="PF00171"/>
    </source>
</evidence>
<dbReference type="FunFam" id="3.40.309.10:FF:000012">
    <property type="entry name" value="Betaine aldehyde dehydrogenase"/>
    <property type="match status" value="1"/>
</dbReference>
<dbReference type="FunFam" id="3.40.605.10:FF:000001">
    <property type="entry name" value="Aldehyde dehydrogenase 1"/>
    <property type="match status" value="1"/>
</dbReference>
<proteinExistence type="inferred from homology"/>
<dbReference type="InterPro" id="IPR029510">
    <property type="entry name" value="Ald_DH_CS_GLU"/>
</dbReference>
<evidence type="ECO:0000256" key="3">
    <source>
        <dbReference type="PROSITE-ProRule" id="PRU10007"/>
    </source>
</evidence>
<evidence type="ECO:0000313" key="6">
    <source>
        <dbReference type="EMBL" id="PKZ66801.1"/>
    </source>
</evidence>
<protein>
    <submittedName>
        <fullName evidence="6">Betaine-aldehyde dehydrogenase</fullName>
    </submittedName>
</protein>
<dbReference type="InterPro" id="IPR016163">
    <property type="entry name" value="Ald_DH_C"/>
</dbReference>
<feature type="active site" evidence="3">
    <location>
        <position position="258"/>
    </location>
</feature>
<dbReference type="Proteomes" id="UP000234662">
    <property type="component" value="Unassembled WGS sequence"/>
</dbReference>
<dbReference type="GO" id="GO:0016620">
    <property type="term" value="F:oxidoreductase activity, acting on the aldehyde or oxo group of donors, NAD or NADP as acceptor"/>
    <property type="evidence" value="ECO:0007669"/>
    <property type="project" value="InterPro"/>
</dbReference>
<dbReference type="PANTHER" id="PTHR11699">
    <property type="entry name" value="ALDEHYDE DEHYDROGENASE-RELATED"/>
    <property type="match status" value="1"/>
</dbReference>
<dbReference type="InterPro" id="IPR016161">
    <property type="entry name" value="Ald_DH/histidinol_DH"/>
</dbReference>
<reference evidence="6 7" key="1">
    <citation type="submission" date="2017-12" db="EMBL/GenBank/DDBJ databases">
        <title>Phylogenetic diversity of female urinary microbiome.</title>
        <authorList>
            <person name="Thomas-White K."/>
            <person name="Wolfe A.J."/>
        </authorList>
    </citation>
    <scope>NUCLEOTIDE SEQUENCE [LARGE SCALE GENOMIC DNA]</scope>
    <source>
        <strain evidence="6 7">UMB0777</strain>
    </source>
</reference>
<evidence type="ECO:0000313" key="7">
    <source>
        <dbReference type="Proteomes" id="UP000234662"/>
    </source>
</evidence>
<dbReference type="InterPro" id="IPR016162">
    <property type="entry name" value="Ald_DH_N"/>
</dbReference>
<dbReference type="Gene3D" id="3.40.605.10">
    <property type="entry name" value="Aldehyde Dehydrogenase, Chain A, domain 1"/>
    <property type="match status" value="1"/>
</dbReference>
<dbReference type="Gene3D" id="3.40.309.10">
    <property type="entry name" value="Aldehyde Dehydrogenase, Chain A, domain 2"/>
    <property type="match status" value="1"/>
</dbReference>
<comment type="caution">
    <text evidence="6">The sequence shown here is derived from an EMBL/GenBank/DDBJ whole genome shotgun (WGS) entry which is preliminary data.</text>
</comment>
<dbReference type="PROSITE" id="PS00070">
    <property type="entry name" value="ALDEHYDE_DEHYDR_CYS"/>
    <property type="match status" value="1"/>
</dbReference>
<dbReference type="Pfam" id="PF00171">
    <property type="entry name" value="Aldedh"/>
    <property type="match status" value="1"/>
</dbReference>
<dbReference type="EMBL" id="PKJC01000002">
    <property type="protein sequence ID" value="PKZ66801.1"/>
    <property type="molecule type" value="Genomic_DNA"/>
</dbReference>
<dbReference type="InterPro" id="IPR015590">
    <property type="entry name" value="Aldehyde_DH_dom"/>
</dbReference>
<gene>
    <name evidence="6" type="ORF">CYJ73_03395</name>
</gene>
<evidence type="ECO:0000256" key="4">
    <source>
        <dbReference type="RuleBase" id="RU003345"/>
    </source>
</evidence>
<comment type="similarity">
    <text evidence="1 4">Belongs to the aldehyde dehydrogenase family.</text>
</comment>
<dbReference type="SUPFAM" id="SSF53720">
    <property type="entry name" value="ALDH-like"/>
    <property type="match status" value="1"/>
</dbReference>
<evidence type="ECO:0000256" key="1">
    <source>
        <dbReference type="ARBA" id="ARBA00009986"/>
    </source>
</evidence>
<dbReference type="RefSeq" id="WP_101819051.1">
    <property type="nucleotide sequence ID" value="NZ_PKJC01000002.1"/>
</dbReference>
<organism evidence="6 7">
    <name type="scientific">Gordonia terrae</name>
    <dbReference type="NCBI Taxonomy" id="2055"/>
    <lineage>
        <taxon>Bacteria</taxon>
        <taxon>Bacillati</taxon>
        <taxon>Actinomycetota</taxon>
        <taxon>Actinomycetes</taxon>
        <taxon>Mycobacteriales</taxon>
        <taxon>Gordoniaceae</taxon>
        <taxon>Gordonia</taxon>
    </lineage>
</organism>
<dbReference type="InterPro" id="IPR016160">
    <property type="entry name" value="Ald_DH_CS_CYS"/>
</dbReference>
<sequence>MIDISSLHTGLYIGGDWHDPRATFTTLNPATGSPLAELAAADASDVDSAVEAAESAFRGDWGALAPSRRGVLLNKLADLVERDVELLAALESIDMGRPVGMGAAMMVPNLVGTLRYYAGWADKINGDLIANDGYMGGPAPTHAYTRREALGVVAAIVPWNAPLMILGWKLAPALACGNTVIVKPAEDASLSILHLADLVNEAGFPPGTVNVLTGAGKVAGEALALHPRIAKISFTGSTETGRAILRNSATNFKRTALELGGKAPQIIFDDANLEAAIQGTAMGLFFNQGEVCAAGTRVIAHRSVYDAVIDGLKGAAQAQVVGDPFDPSTTMGPLVNERQRDRVLDYLKIGVGEGADVIAGGSAPEGPGFFVEPTVLAGTNEMTVAREEIFGPVGVVVPFDTDEEAVALANDNQYGLSATVWTTDVGRAHTVSARVEAGAIGVNGWSPLAPQLPWGGVKASGVGRELGYEGILSYTEPKTVTIVL</sequence>
<evidence type="ECO:0000256" key="2">
    <source>
        <dbReference type="ARBA" id="ARBA00023002"/>
    </source>
</evidence>
<accession>A0A2I1RCC7</accession>
<dbReference type="AlphaFoldDB" id="A0A2I1RCC7"/>